<evidence type="ECO:0000313" key="1">
    <source>
        <dbReference type="EMBL" id="UPT87216.1"/>
    </source>
</evidence>
<reference evidence="1" key="1">
    <citation type="journal article" date="2017" name="Syst. Appl. Microbiol.">
        <title>Soybeans inoculated with root zone soils of Canadian native legumes harbour diverse and novel Bradyrhizobium spp. that possess agricultural potential.</title>
        <authorList>
            <person name="Bromfield E.S.P."/>
            <person name="Cloutier S."/>
            <person name="Tambong J.T."/>
            <person name="Tran Thi T.V."/>
        </authorList>
    </citation>
    <scope>NUCLEOTIDE SEQUENCE</scope>
    <source>
        <strain evidence="1">1S5</strain>
    </source>
</reference>
<organism evidence="1 2">
    <name type="scientific">Bradyrhizobium barranii subsp. apii</name>
    <dbReference type="NCBI Taxonomy" id="2819348"/>
    <lineage>
        <taxon>Bacteria</taxon>
        <taxon>Pseudomonadati</taxon>
        <taxon>Pseudomonadota</taxon>
        <taxon>Alphaproteobacteria</taxon>
        <taxon>Hyphomicrobiales</taxon>
        <taxon>Nitrobacteraceae</taxon>
        <taxon>Bradyrhizobium</taxon>
        <taxon>Bradyrhizobium barranii</taxon>
    </lineage>
</organism>
<accession>A0A8T5V951</accession>
<dbReference type="EMBL" id="CP096255">
    <property type="protein sequence ID" value="UPT87216.1"/>
    <property type="molecule type" value="Genomic_DNA"/>
</dbReference>
<sequence>MRFAVIAAGIGRHHARIHRDGAGTITCRLGGAAHGYGADAWLMLGATPGRSIRTTPSMSISWILEVGIEQAKPRGEVINVRLPIRLSESAICIFRFAIAHAFGLPVASARRFCLPLSPLERHDV</sequence>
<dbReference type="Proteomes" id="UP000551709">
    <property type="component" value="Chromosome"/>
</dbReference>
<dbReference type="RefSeq" id="WP_166071938.1">
    <property type="nucleotide sequence ID" value="NZ_CP096251.1"/>
</dbReference>
<reference evidence="1" key="2">
    <citation type="submission" date="2022-04" db="EMBL/GenBank/DDBJ databases">
        <authorList>
            <person name="Bromfield E.S.P."/>
            <person name="Cloutier S."/>
        </authorList>
    </citation>
    <scope>NUCLEOTIDE SEQUENCE</scope>
    <source>
        <strain evidence="1">1S5</strain>
    </source>
</reference>
<gene>
    <name evidence="1" type="ORF">HAP41_0000044915</name>
</gene>
<proteinExistence type="predicted"/>
<dbReference type="AlphaFoldDB" id="A0A8T5V951"/>
<evidence type="ECO:0000313" key="2">
    <source>
        <dbReference type="Proteomes" id="UP000551709"/>
    </source>
</evidence>
<name>A0A8T5V951_9BRAD</name>
<protein>
    <submittedName>
        <fullName evidence="1">Uncharacterized protein</fullName>
    </submittedName>
</protein>